<accession>A0A545SY95</accession>
<dbReference type="PIRSF" id="PIRSF004669">
    <property type="entry name" value="FliQ"/>
    <property type="match status" value="1"/>
</dbReference>
<evidence type="ECO:0000256" key="7">
    <source>
        <dbReference type="ARBA" id="ARBA00023136"/>
    </source>
</evidence>
<dbReference type="Pfam" id="PF01313">
    <property type="entry name" value="Bac_export_3"/>
    <property type="match status" value="1"/>
</dbReference>
<dbReference type="GO" id="GO:0009306">
    <property type="term" value="P:protein secretion"/>
    <property type="evidence" value="ECO:0007669"/>
    <property type="project" value="InterPro"/>
</dbReference>
<evidence type="ECO:0000256" key="6">
    <source>
        <dbReference type="ARBA" id="ARBA00023026"/>
    </source>
</evidence>
<evidence type="ECO:0000256" key="1">
    <source>
        <dbReference type="ARBA" id="ARBA00004651"/>
    </source>
</evidence>
<keyword evidence="10" id="KW-1185">Reference proteome</keyword>
<keyword evidence="7 8" id="KW-0472">Membrane</keyword>
<keyword evidence="5 8" id="KW-1133">Transmembrane helix</keyword>
<dbReference type="RefSeq" id="WP_142929211.1">
    <property type="nucleotide sequence ID" value="NZ_ML660104.1"/>
</dbReference>
<keyword evidence="3" id="KW-1003">Cell membrane</keyword>
<proteinExistence type="inferred from homology"/>
<dbReference type="GO" id="GO:0005886">
    <property type="term" value="C:plasma membrane"/>
    <property type="evidence" value="ECO:0007669"/>
    <property type="project" value="UniProtKB-SubCell"/>
</dbReference>
<evidence type="ECO:0000256" key="4">
    <source>
        <dbReference type="ARBA" id="ARBA00022692"/>
    </source>
</evidence>
<comment type="similarity">
    <text evidence="2">Belongs to the FliQ/MopD/SpaQ family.</text>
</comment>
<feature type="transmembrane region" description="Helical" evidence="8">
    <location>
        <begin position="51"/>
        <end position="70"/>
    </location>
</feature>
<organism evidence="9 10">
    <name type="scientific">Exilibacterium tricleocarpae</name>
    <dbReference type="NCBI Taxonomy" id="2591008"/>
    <lineage>
        <taxon>Bacteria</taxon>
        <taxon>Pseudomonadati</taxon>
        <taxon>Pseudomonadota</taxon>
        <taxon>Gammaproteobacteria</taxon>
        <taxon>Cellvibrionales</taxon>
        <taxon>Cellvibrionaceae</taxon>
        <taxon>Exilibacterium</taxon>
    </lineage>
</organism>
<dbReference type="Proteomes" id="UP000319732">
    <property type="component" value="Unassembled WGS sequence"/>
</dbReference>
<comment type="subcellular location">
    <subcellularLocation>
        <location evidence="1">Cell membrane</location>
        <topology evidence="1">Multi-pass membrane protein</topology>
    </subcellularLocation>
</comment>
<comment type="caution">
    <text evidence="9">The sequence shown here is derived from an EMBL/GenBank/DDBJ whole genome shotgun (WGS) entry which is preliminary data.</text>
</comment>
<dbReference type="OrthoDB" id="9806440at2"/>
<sequence>MNSEEIVFITSHALILVMVLSLPTVGVGALVGLIVGLFQGLTQIQDQTLSFAFRLLATIAVLIFTSRWMGNELYKFAVEMFNKTALV</sequence>
<dbReference type="EMBL" id="VHSG01000026">
    <property type="protein sequence ID" value="TQV69933.1"/>
    <property type="molecule type" value="Genomic_DNA"/>
</dbReference>
<feature type="transmembrane region" description="Helical" evidence="8">
    <location>
        <begin position="6"/>
        <end position="39"/>
    </location>
</feature>
<keyword evidence="6" id="KW-0843">Virulence</keyword>
<dbReference type="InterPro" id="IPR002191">
    <property type="entry name" value="Bac_export_3"/>
</dbReference>
<dbReference type="PANTHER" id="PTHR34040">
    <property type="entry name" value="FLAGELLAR BIOSYNTHETIC PROTEIN FLIQ"/>
    <property type="match status" value="1"/>
</dbReference>
<keyword evidence="4 8" id="KW-0812">Transmembrane</keyword>
<reference evidence="9 10" key="1">
    <citation type="submission" date="2019-06" db="EMBL/GenBank/DDBJ databases">
        <title>Whole genome sequence for Cellvibrionaceae sp. R142.</title>
        <authorList>
            <person name="Wang G."/>
        </authorList>
    </citation>
    <scope>NUCLEOTIDE SEQUENCE [LARGE SCALE GENOMIC DNA]</scope>
    <source>
        <strain evidence="9 10">R142</strain>
    </source>
</reference>
<protein>
    <submittedName>
        <fullName evidence="9">EscS/YscS/HrcS family type III secretion system export apparatus protein</fullName>
    </submittedName>
</protein>
<name>A0A545SY95_9GAMM</name>
<dbReference type="InterPro" id="IPR006306">
    <property type="entry name" value="T3SS_HrpO"/>
</dbReference>
<evidence type="ECO:0000256" key="8">
    <source>
        <dbReference type="SAM" id="Phobius"/>
    </source>
</evidence>
<evidence type="ECO:0000256" key="3">
    <source>
        <dbReference type="ARBA" id="ARBA00022475"/>
    </source>
</evidence>
<dbReference type="PRINTS" id="PR00952">
    <property type="entry name" value="TYPE3IMQPROT"/>
</dbReference>
<evidence type="ECO:0000313" key="10">
    <source>
        <dbReference type="Proteomes" id="UP000319732"/>
    </source>
</evidence>
<dbReference type="PANTHER" id="PTHR34040:SF7">
    <property type="entry name" value="SURFACE PRESENTATION OF ANTIGENS PROTEIN SPAQ"/>
    <property type="match status" value="1"/>
</dbReference>
<evidence type="ECO:0000256" key="5">
    <source>
        <dbReference type="ARBA" id="ARBA00022989"/>
    </source>
</evidence>
<gene>
    <name evidence="9" type="ORF">FKG94_22540</name>
</gene>
<evidence type="ECO:0000313" key="9">
    <source>
        <dbReference type="EMBL" id="TQV69933.1"/>
    </source>
</evidence>
<dbReference type="AlphaFoldDB" id="A0A545SY95"/>
<evidence type="ECO:0000256" key="2">
    <source>
        <dbReference type="ARBA" id="ARBA00006156"/>
    </source>
</evidence>
<dbReference type="NCBIfam" id="TIGR01403">
    <property type="entry name" value="fliQ_rel_III"/>
    <property type="match status" value="1"/>
</dbReference>